<keyword evidence="4 7" id="KW-0812">Transmembrane</keyword>
<evidence type="ECO:0000256" key="3">
    <source>
        <dbReference type="ARBA" id="ARBA00022452"/>
    </source>
</evidence>
<comment type="similarity">
    <text evidence="7">Belongs to the TonB-dependent receptor family.</text>
</comment>
<organism evidence="11 13">
    <name type="scientific">Capnocytophaga haemolytica</name>
    <dbReference type="NCBI Taxonomy" id="45243"/>
    <lineage>
        <taxon>Bacteria</taxon>
        <taxon>Pseudomonadati</taxon>
        <taxon>Bacteroidota</taxon>
        <taxon>Flavobacteriia</taxon>
        <taxon>Flavobacteriales</taxon>
        <taxon>Flavobacteriaceae</taxon>
        <taxon>Capnocytophaga</taxon>
    </lineage>
</organism>
<dbReference type="NCBIfam" id="TIGR04056">
    <property type="entry name" value="OMP_RagA_SusC"/>
    <property type="match status" value="1"/>
</dbReference>
<dbReference type="InterPro" id="IPR037066">
    <property type="entry name" value="Plug_dom_sf"/>
</dbReference>
<evidence type="ECO:0000313" key="10">
    <source>
        <dbReference type="EMBL" id="AMD85855.1"/>
    </source>
</evidence>
<evidence type="ECO:0000256" key="1">
    <source>
        <dbReference type="ARBA" id="ARBA00004571"/>
    </source>
</evidence>
<evidence type="ECO:0000259" key="9">
    <source>
        <dbReference type="Pfam" id="PF07715"/>
    </source>
</evidence>
<dbReference type="AlphaFoldDB" id="A0AAX2H288"/>
<reference evidence="11 13" key="2">
    <citation type="submission" date="2017-06" db="EMBL/GenBank/DDBJ databases">
        <authorList>
            <consortium name="Pathogen Informatics"/>
        </authorList>
    </citation>
    <scope>NUCLEOTIDE SEQUENCE [LARGE SCALE GENOMIC DNA]</scope>
    <source>
        <strain evidence="11 13">NCTC12947</strain>
    </source>
</reference>
<evidence type="ECO:0000313" key="12">
    <source>
        <dbReference type="Proteomes" id="UP000065822"/>
    </source>
</evidence>
<dbReference type="InterPro" id="IPR012910">
    <property type="entry name" value="Plug_dom"/>
</dbReference>
<keyword evidence="11" id="KW-0675">Receptor</keyword>
<dbReference type="Proteomes" id="UP000065822">
    <property type="component" value="Chromosome"/>
</dbReference>
<dbReference type="PROSITE" id="PS52016">
    <property type="entry name" value="TONB_DEPENDENT_REC_3"/>
    <property type="match status" value="1"/>
</dbReference>
<dbReference type="InterPro" id="IPR039426">
    <property type="entry name" value="TonB-dep_rcpt-like"/>
</dbReference>
<reference evidence="10 12" key="1">
    <citation type="submission" date="2016-02" db="EMBL/GenBank/DDBJ databases">
        <authorList>
            <person name="Holder M.E."/>
            <person name="Ajami N.J."/>
            <person name="Petrosino J.F."/>
        </authorList>
    </citation>
    <scope>NUCLEOTIDE SEQUENCE [LARGE SCALE GENOMIC DNA]</scope>
    <source>
        <strain evidence="10 12">CCUG 32990</strain>
    </source>
</reference>
<feature type="signal peptide" evidence="8">
    <location>
        <begin position="1"/>
        <end position="18"/>
    </location>
</feature>
<sequence>MRTIVSICILLFSLPMLGQKVSITGVVTDENHQPLPGASVTIAHSHTGTATDLDGKFALSVLPTDKIVVSFVGYHSATLSVGKTRKFSISLQPEATQMDEVVVVGYGTQRKSDISTAVSSVNMSDIAQASSSQVLQALQGKVSGVQILSNDGSASSGLTFRIRGVNSITGGTQPLFVIDGVPMPTQRVIKESDKRNEENKYESPVNPLLGLNPNDIESMEILKDAAAAAIYGSNGSNGVVLITTKKGKALSKPKFNLSYASSLDMMPEVPLKVLSPEVYAYKMRMYGTYNNANVAKFWDDVIANKGWNDPSVHNWLKEVTQPGRKNEVSGSITGGTADTRYMLSVGYLNQEGLIKRSAFNRFTTRLNLSQKISDKLSGGINLSYSISKDKNPITDWSQQGVVLNALQKSPFLYYKGFAGLMNYPNINTMSPLVAVNQVDINTGYNELNANVYLSYQLLKDLAFNTSASYRKHTIGQDRFSGPDTWFGQSEKGRMVLSTRNENSWVYEARLQYSKSIQKHYFSLMGAFEVSKYATDYVLNKSTNFEDTKLGIWGINQGLITYAPLYTYDGNQLVSYISRATYSYNNRYVMNASLRADGSSKFGKNNRYGYFPAVSLAWNASEENFIKKIDAISNLKVRTSFGMTGNNQIPSYQSLAQIAKNKAVLNGNKIEIGRYPDNIANDDLKWESQKQYNIGFDIAFLKNRYALSAEIYYKRIDDMLLEVQIPSTSGFTKAWKNAGQMENKGLEVSLNAQWLREGAFRWTTDFNISMYRNKILALDEGQYQHFYDRGIAYDKIQNDVLLRVGMPVGIYYGYISDGTFHNENEMLNSPPGPNKVLGGLKVVDTNHDGVIDSNDRVPIANVNPLHTGGIGNTFSYKGIELYTFLRWSYGNDVINANAYFLGNTRSADNITENIFNNVWSPDDPSRNYPLYGGGSWSETAFRSDLVEDGSFLRLQTVSLSYSLPQDIVERYRMQKIKLGVTGTNLAIWTRYSGFDPEANTDTGTGTASRIAPGLDMSPYPRPTSLLFSVEVGF</sequence>
<dbReference type="InterPro" id="IPR023997">
    <property type="entry name" value="TonB-dep_OMP_SusC/RagA_CS"/>
</dbReference>
<feature type="chain" id="PRO_5043892355" evidence="8">
    <location>
        <begin position="19"/>
        <end position="1032"/>
    </location>
</feature>
<dbReference type="GO" id="GO:0009279">
    <property type="term" value="C:cell outer membrane"/>
    <property type="evidence" value="ECO:0007669"/>
    <property type="project" value="UniProtKB-SubCell"/>
</dbReference>
<dbReference type="Pfam" id="PF13715">
    <property type="entry name" value="CarbopepD_reg_2"/>
    <property type="match status" value="1"/>
</dbReference>
<keyword evidence="8" id="KW-0732">Signal</keyword>
<evidence type="ECO:0000256" key="6">
    <source>
        <dbReference type="ARBA" id="ARBA00023237"/>
    </source>
</evidence>
<keyword evidence="2 7" id="KW-0813">Transport</keyword>
<dbReference type="KEGG" id="chg:AXF12_10240"/>
<dbReference type="InterPro" id="IPR023996">
    <property type="entry name" value="TonB-dep_OMP_SusC/RagA"/>
</dbReference>
<dbReference type="InterPro" id="IPR008969">
    <property type="entry name" value="CarboxyPept-like_regulatory"/>
</dbReference>
<dbReference type="EMBL" id="CP014227">
    <property type="protein sequence ID" value="AMD85855.1"/>
    <property type="molecule type" value="Genomic_DNA"/>
</dbReference>
<dbReference type="RefSeq" id="WP_066430839.1">
    <property type="nucleotide sequence ID" value="NZ_CP014227.1"/>
</dbReference>
<keyword evidence="12" id="KW-1185">Reference proteome</keyword>
<dbReference type="Pfam" id="PF07715">
    <property type="entry name" value="Plug"/>
    <property type="match status" value="1"/>
</dbReference>
<evidence type="ECO:0000256" key="4">
    <source>
        <dbReference type="ARBA" id="ARBA00022692"/>
    </source>
</evidence>
<dbReference type="EMBL" id="LT906449">
    <property type="protein sequence ID" value="SNV15568.1"/>
    <property type="molecule type" value="Genomic_DNA"/>
</dbReference>
<dbReference type="SUPFAM" id="SSF49464">
    <property type="entry name" value="Carboxypeptidase regulatory domain-like"/>
    <property type="match status" value="1"/>
</dbReference>
<evidence type="ECO:0000256" key="7">
    <source>
        <dbReference type="PROSITE-ProRule" id="PRU01360"/>
    </source>
</evidence>
<evidence type="ECO:0000256" key="8">
    <source>
        <dbReference type="SAM" id="SignalP"/>
    </source>
</evidence>
<dbReference type="Gene3D" id="2.60.40.1120">
    <property type="entry name" value="Carboxypeptidase-like, regulatory domain"/>
    <property type="match status" value="1"/>
</dbReference>
<gene>
    <name evidence="10" type="ORF">AXF12_10240</name>
    <name evidence="11" type="ORF">SAMEA44541418_02110</name>
</gene>
<evidence type="ECO:0000313" key="11">
    <source>
        <dbReference type="EMBL" id="SNV15568.1"/>
    </source>
</evidence>
<keyword evidence="6 7" id="KW-0998">Cell outer membrane</keyword>
<dbReference type="Gene3D" id="2.170.130.10">
    <property type="entry name" value="TonB-dependent receptor, plug domain"/>
    <property type="match status" value="1"/>
</dbReference>
<protein>
    <submittedName>
        <fullName evidence="11">Outer membrane cobalamin receptor protein</fullName>
    </submittedName>
    <submittedName>
        <fullName evidence="10">SusC/RagA family TonB-linked outer membrane protein</fullName>
    </submittedName>
</protein>
<evidence type="ECO:0000313" key="13">
    <source>
        <dbReference type="Proteomes" id="UP000215539"/>
    </source>
</evidence>
<proteinExistence type="inferred from homology"/>
<evidence type="ECO:0000256" key="5">
    <source>
        <dbReference type="ARBA" id="ARBA00023136"/>
    </source>
</evidence>
<name>A0AAX2H288_9FLAO</name>
<comment type="subcellular location">
    <subcellularLocation>
        <location evidence="1 7">Cell outer membrane</location>
        <topology evidence="1 7">Multi-pass membrane protein</topology>
    </subcellularLocation>
</comment>
<dbReference type="NCBIfam" id="TIGR04057">
    <property type="entry name" value="SusC_RagA_signa"/>
    <property type="match status" value="1"/>
</dbReference>
<dbReference type="SUPFAM" id="SSF56935">
    <property type="entry name" value="Porins"/>
    <property type="match status" value="1"/>
</dbReference>
<dbReference type="Gene3D" id="2.40.170.20">
    <property type="entry name" value="TonB-dependent receptor, beta-barrel domain"/>
    <property type="match status" value="1"/>
</dbReference>
<evidence type="ECO:0000256" key="2">
    <source>
        <dbReference type="ARBA" id="ARBA00022448"/>
    </source>
</evidence>
<keyword evidence="3 7" id="KW-1134">Transmembrane beta strand</keyword>
<feature type="domain" description="TonB-dependent receptor plug" evidence="9">
    <location>
        <begin position="111"/>
        <end position="239"/>
    </location>
</feature>
<dbReference type="InterPro" id="IPR036942">
    <property type="entry name" value="Beta-barrel_TonB_sf"/>
</dbReference>
<accession>A0AAX2H288</accession>
<dbReference type="Proteomes" id="UP000215539">
    <property type="component" value="Chromosome 1"/>
</dbReference>
<keyword evidence="5 7" id="KW-0472">Membrane</keyword>